<dbReference type="InterPro" id="IPR001304">
    <property type="entry name" value="C-type_lectin-like"/>
</dbReference>
<dbReference type="Proteomes" id="UP001054945">
    <property type="component" value="Unassembled WGS sequence"/>
</dbReference>
<dbReference type="AlphaFoldDB" id="A0AAV4NM42"/>
<dbReference type="PROSITE" id="PS50041">
    <property type="entry name" value="C_TYPE_LECTIN_2"/>
    <property type="match status" value="1"/>
</dbReference>
<gene>
    <name evidence="2" type="primary">AVEN_53121-2_1</name>
    <name evidence="2" type="ORF">CEXT_276851</name>
</gene>
<sequence>MEDTSVKCGSAQVEAYPPCPSDWTGGNEYHCFLFLSGVTSFEEARRSCLAMDTRGKLGELSHLVDQQEGSFWPPGFCLKTFPACGWWEVHAGEKDDCCKTLVKNDDFLDERDCAEETLTSAVCLRDHKGEGSRMRISKVQASGDGASASVAWTYEGVGWKTDKLQVKLWAESEDSPKVLTFSTLEDVFTLKDLQPGTLYSVLLRPAPNIRTDEFTYKFVIISFPEDGVFGALLTPIRMSVYYVIWSGRAKVTWSEAQTYSVSGDIKKANKYTVSYQTEASDAQMEEITVESDPPDYMEQDSSGVFTAYQVMMDSPRNWSEAEVDCQQRSGHLTSLLSEAEGKTLLKVLPSRDAQVWTGAKLKRNGTSLWTDGNRMTYLPMAKKLGVSGSRTRAVGPSTKLEG</sequence>
<evidence type="ECO:0000313" key="2">
    <source>
        <dbReference type="EMBL" id="GIX84584.1"/>
    </source>
</evidence>
<accession>A0AAV4NM42</accession>
<keyword evidence="3" id="KW-1185">Reference proteome</keyword>
<proteinExistence type="predicted"/>
<protein>
    <submittedName>
        <fullName evidence="2">C-type lectin domain-containing protein</fullName>
    </submittedName>
</protein>
<dbReference type="InterPro" id="IPR016187">
    <property type="entry name" value="CTDL_fold"/>
</dbReference>
<dbReference type="SUPFAM" id="SSF56436">
    <property type="entry name" value="C-type lectin-like"/>
    <property type="match status" value="2"/>
</dbReference>
<organism evidence="2 3">
    <name type="scientific">Caerostris extrusa</name>
    <name type="common">Bark spider</name>
    <name type="synonym">Caerostris bankana</name>
    <dbReference type="NCBI Taxonomy" id="172846"/>
    <lineage>
        <taxon>Eukaryota</taxon>
        <taxon>Metazoa</taxon>
        <taxon>Ecdysozoa</taxon>
        <taxon>Arthropoda</taxon>
        <taxon>Chelicerata</taxon>
        <taxon>Arachnida</taxon>
        <taxon>Araneae</taxon>
        <taxon>Araneomorphae</taxon>
        <taxon>Entelegynae</taxon>
        <taxon>Araneoidea</taxon>
        <taxon>Araneidae</taxon>
        <taxon>Caerostris</taxon>
    </lineage>
</organism>
<dbReference type="InterPro" id="IPR016186">
    <property type="entry name" value="C-type_lectin-like/link_sf"/>
</dbReference>
<dbReference type="EMBL" id="BPLR01003440">
    <property type="protein sequence ID" value="GIX84584.1"/>
    <property type="molecule type" value="Genomic_DNA"/>
</dbReference>
<name>A0AAV4NM42_CAEEX</name>
<evidence type="ECO:0000259" key="1">
    <source>
        <dbReference type="PROSITE" id="PS50041"/>
    </source>
</evidence>
<feature type="domain" description="C-type lectin" evidence="1">
    <location>
        <begin position="308"/>
        <end position="377"/>
    </location>
</feature>
<dbReference type="Pfam" id="PF00059">
    <property type="entry name" value="Lectin_C"/>
    <property type="match status" value="1"/>
</dbReference>
<reference evidence="2 3" key="1">
    <citation type="submission" date="2021-06" db="EMBL/GenBank/DDBJ databases">
        <title>Caerostris extrusa draft genome.</title>
        <authorList>
            <person name="Kono N."/>
            <person name="Arakawa K."/>
        </authorList>
    </citation>
    <scope>NUCLEOTIDE SEQUENCE [LARGE SCALE GENOMIC DNA]</scope>
</reference>
<dbReference type="InterPro" id="IPR050111">
    <property type="entry name" value="C-type_lectin/snaclec_domain"/>
</dbReference>
<evidence type="ECO:0000313" key="3">
    <source>
        <dbReference type="Proteomes" id="UP001054945"/>
    </source>
</evidence>
<dbReference type="Gene3D" id="3.10.100.10">
    <property type="entry name" value="Mannose-Binding Protein A, subunit A"/>
    <property type="match status" value="1"/>
</dbReference>
<dbReference type="PANTHER" id="PTHR22803">
    <property type="entry name" value="MANNOSE, PHOSPHOLIPASE, LECTIN RECEPTOR RELATED"/>
    <property type="match status" value="1"/>
</dbReference>
<comment type="caution">
    <text evidence="2">The sequence shown here is derived from an EMBL/GenBank/DDBJ whole genome shotgun (WGS) entry which is preliminary data.</text>
</comment>